<feature type="topological domain" description="Periplasmic" evidence="10">
    <location>
        <begin position="31"/>
        <end position="194"/>
    </location>
</feature>
<dbReference type="InterPro" id="IPR007533">
    <property type="entry name" value="Cyt_c_oxidase_assmbl_CtaG"/>
</dbReference>
<dbReference type="GO" id="GO:0008535">
    <property type="term" value="P:respiratory chain complex IV assembly"/>
    <property type="evidence" value="ECO:0007669"/>
    <property type="project" value="UniProtKB-UniRule"/>
</dbReference>
<evidence type="ECO:0000256" key="7">
    <source>
        <dbReference type="ARBA" id="ARBA00022989"/>
    </source>
</evidence>
<evidence type="ECO:0000256" key="10">
    <source>
        <dbReference type="HAMAP-Rule" id="MF_00155"/>
    </source>
</evidence>
<evidence type="ECO:0000256" key="1">
    <source>
        <dbReference type="ARBA" id="ARBA00004007"/>
    </source>
</evidence>
<keyword evidence="5 10" id="KW-0812">Transmembrane</keyword>
<dbReference type="SUPFAM" id="SSF110111">
    <property type="entry name" value="Ctag/Cox11"/>
    <property type="match status" value="1"/>
</dbReference>
<comment type="similarity">
    <text evidence="3 10">Belongs to the COX11/CtaG family.</text>
</comment>
<keyword evidence="7 10" id="KW-1133">Transmembrane helix</keyword>
<accession>A0A3T0E804</accession>
<name>A0A3T0E804_9PROT</name>
<keyword evidence="12" id="KW-1185">Reference proteome</keyword>
<reference evidence="11 12" key="1">
    <citation type="submission" date="2016-12" db="EMBL/GenBank/DDBJ databases">
        <title>The genome of dimorphic prosthecate Glycocaulis alkaliphilus 6b-8t, isolated from crude oil dictates its adaptability in petroleum environments.</title>
        <authorList>
            <person name="Wu X.-L."/>
            <person name="Geng S."/>
        </authorList>
    </citation>
    <scope>NUCLEOTIDE SEQUENCE [LARGE SCALE GENOMIC DNA]</scope>
    <source>
        <strain evidence="11 12">6B-8</strain>
    </source>
</reference>
<comment type="function">
    <text evidence="1 10">Exerts its effect at some terminal stage of cytochrome c oxidase synthesis, probably by being involved in the insertion of the copper B into subunit I.</text>
</comment>
<protein>
    <recommendedName>
        <fullName evidence="4 10">Cytochrome c oxidase assembly protein CtaG</fullName>
    </recommendedName>
</protein>
<feature type="topological domain" description="Cytoplasmic" evidence="10">
    <location>
        <begin position="1"/>
        <end position="7"/>
    </location>
</feature>
<evidence type="ECO:0000256" key="2">
    <source>
        <dbReference type="ARBA" id="ARBA00004382"/>
    </source>
</evidence>
<dbReference type="Proteomes" id="UP000286954">
    <property type="component" value="Chromosome"/>
</dbReference>
<keyword evidence="9 10" id="KW-0472">Membrane</keyword>
<evidence type="ECO:0000256" key="5">
    <source>
        <dbReference type="ARBA" id="ARBA00022692"/>
    </source>
</evidence>
<dbReference type="FunFam" id="2.60.370.10:FF:000001">
    <property type="entry name" value="COX11 cytochrome c oxidase assembly homolog"/>
    <property type="match status" value="1"/>
</dbReference>
<evidence type="ECO:0000256" key="4">
    <source>
        <dbReference type="ARBA" id="ARBA00015384"/>
    </source>
</evidence>
<keyword evidence="6 10" id="KW-0735">Signal-anchor</keyword>
<dbReference type="EMBL" id="CP018911">
    <property type="protein sequence ID" value="AZU03531.1"/>
    <property type="molecule type" value="Genomic_DNA"/>
</dbReference>
<dbReference type="InterPro" id="IPR023471">
    <property type="entry name" value="CtaG/Cox11_dom_sf"/>
</dbReference>
<evidence type="ECO:0000313" key="11">
    <source>
        <dbReference type="EMBL" id="AZU03531.1"/>
    </source>
</evidence>
<dbReference type="OrthoDB" id="9804841at2"/>
<dbReference type="Gene3D" id="2.60.370.10">
    <property type="entry name" value="Ctag/Cox11"/>
    <property type="match status" value="1"/>
</dbReference>
<dbReference type="RefSeq" id="WP_127565901.1">
    <property type="nucleotide sequence ID" value="NZ_BMFB01000002.1"/>
</dbReference>
<dbReference type="Pfam" id="PF04442">
    <property type="entry name" value="CtaG_Cox11"/>
    <property type="match status" value="1"/>
</dbReference>
<keyword evidence="10" id="KW-0997">Cell inner membrane</keyword>
<sequence>MKLPVLSGNVKVLAICLGLALGMVGMGYAAVPLYDLFCRVTGYGGTTQTAQYDPDQILDRTVRVRFDASRARGFPWEFEPLQRDMTVQVGETALAFYRVTNPTDRPVTGIATYNVTPFKMGPYFAKLECFCFTEQTLGPGESMEMPVVFFIDPLMDEERRMDDVQTVTLSYTFFEASDSRARNLAGRAPGNTGR</sequence>
<dbReference type="NCBIfam" id="NF003465">
    <property type="entry name" value="PRK05089.1"/>
    <property type="match status" value="1"/>
</dbReference>
<organism evidence="11 12">
    <name type="scientific">Glycocaulis alkaliphilus</name>
    <dbReference type="NCBI Taxonomy" id="1434191"/>
    <lineage>
        <taxon>Bacteria</taxon>
        <taxon>Pseudomonadati</taxon>
        <taxon>Pseudomonadota</taxon>
        <taxon>Alphaproteobacteria</taxon>
        <taxon>Maricaulales</taxon>
        <taxon>Maricaulaceae</taxon>
        <taxon>Glycocaulis</taxon>
    </lineage>
</organism>
<keyword evidence="10" id="KW-1003">Cell membrane</keyword>
<dbReference type="GO" id="GO:0005507">
    <property type="term" value="F:copper ion binding"/>
    <property type="evidence" value="ECO:0007669"/>
    <property type="project" value="InterPro"/>
</dbReference>
<dbReference type="AlphaFoldDB" id="A0A3T0E804"/>
<proteinExistence type="inferred from homology"/>
<dbReference type="KEGG" id="gak:X907_0991"/>
<dbReference type="PIRSF" id="PIRSF005413">
    <property type="entry name" value="COX11"/>
    <property type="match status" value="1"/>
</dbReference>
<keyword evidence="8 10" id="KW-0186">Copper</keyword>
<dbReference type="PANTHER" id="PTHR21320">
    <property type="entry name" value="CYTOCHROME C OXIDASE ASSEMBLY PROTEIN COX11-RELATED"/>
    <property type="match status" value="1"/>
</dbReference>
<evidence type="ECO:0000313" key="12">
    <source>
        <dbReference type="Proteomes" id="UP000286954"/>
    </source>
</evidence>
<evidence type="ECO:0000256" key="8">
    <source>
        <dbReference type="ARBA" id="ARBA00023008"/>
    </source>
</evidence>
<evidence type="ECO:0000256" key="9">
    <source>
        <dbReference type="ARBA" id="ARBA00023136"/>
    </source>
</evidence>
<dbReference type="GO" id="GO:0005886">
    <property type="term" value="C:plasma membrane"/>
    <property type="evidence" value="ECO:0007669"/>
    <property type="project" value="UniProtKB-SubCell"/>
</dbReference>
<comment type="subcellular location">
    <subcellularLocation>
        <location evidence="2 10">Cell inner membrane</location>
        <topology evidence="2 10">Single-pass type II membrane protein</topology>
        <orientation evidence="2 10">Periplasmic side</orientation>
    </subcellularLocation>
</comment>
<gene>
    <name evidence="10" type="primary">ctaG</name>
    <name evidence="11" type="ORF">X907_0991</name>
</gene>
<dbReference type="HAMAP" id="MF_00155">
    <property type="entry name" value="CtaG"/>
    <property type="match status" value="1"/>
</dbReference>
<evidence type="ECO:0000256" key="3">
    <source>
        <dbReference type="ARBA" id="ARBA00009620"/>
    </source>
</evidence>
<evidence type="ECO:0000256" key="6">
    <source>
        <dbReference type="ARBA" id="ARBA00022968"/>
    </source>
</evidence>
<dbReference type="PANTHER" id="PTHR21320:SF3">
    <property type="entry name" value="CYTOCHROME C OXIDASE ASSEMBLY PROTEIN COX11, MITOCHONDRIAL-RELATED"/>
    <property type="match status" value="1"/>
</dbReference>